<dbReference type="PANTHER" id="PTHR32108">
    <property type="entry name" value="DNA-DIRECTED RNA POLYMERASE SUBUNIT ALPHA"/>
    <property type="match status" value="1"/>
</dbReference>
<dbReference type="SUPFAM" id="SSF50630">
    <property type="entry name" value="Acid proteases"/>
    <property type="match status" value="1"/>
</dbReference>
<evidence type="ECO:0000313" key="1">
    <source>
        <dbReference type="EMBL" id="CAL1355514.1"/>
    </source>
</evidence>
<dbReference type="Proteomes" id="UP001497516">
    <property type="component" value="Chromosome 1"/>
</dbReference>
<name>A0AAV2CHK2_9ROSI</name>
<dbReference type="EMBL" id="OZ034813">
    <property type="protein sequence ID" value="CAL1355514.1"/>
    <property type="molecule type" value="Genomic_DNA"/>
</dbReference>
<dbReference type="CDD" id="cd00303">
    <property type="entry name" value="retropepsin_like"/>
    <property type="match status" value="1"/>
</dbReference>
<gene>
    <name evidence="1" type="ORF">LTRI10_LOCUS3271</name>
</gene>
<reference evidence="1 2" key="1">
    <citation type="submission" date="2024-04" db="EMBL/GenBank/DDBJ databases">
        <authorList>
            <person name="Fracassetti M."/>
        </authorList>
    </citation>
    <scope>NUCLEOTIDE SEQUENCE [LARGE SCALE GENOMIC DNA]</scope>
</reference>
<evidence type="ECO:0000313" key="2">
    <source>
        <dbReference type="Proteomes" id="UP001497516"/>
    </source>
</evidence>
<proteinExistence type="predicted"/>
<dbReference type="PANTHER" id="PTHR32108:SF9">
    <property type="entry name" value="REVERSE TRANSCRIPTASE RNASE H-LIKE DOMAIN-CONTAINING PROTEIN"/>
    <property type="match status" value="1"/>
</dbReference>
<accession>A0AAV2CHK2</accession>
<dbReference type="Gene3D" id="2.40.70.10">
    <property type="entry name" value="Acid Proteases"/>
    <property type="match status" value="1"/>
</dbReference>
<dbReference type="InterPro" id="IPR021109">
    <property type="entry name" value="Peptidase_aspartic_dom_sf"/>
</dbReference>
<keyword evidence="2" id="KW-1185">Reference proteome</keyword>
<dbReference type="AlphaFoldDB" id="A0AAV2CHK2"/>
<sequence>MDAKIISIRTIGKDRNEIDMVSSQNEGSKTPKKVVCYQNEAKIQSSPTANVAPLIIKTSGPFKYEDPKAVPWVYTCQLNQEVSTPPYEAANITGIGGITRSGRHYVPEDVEKRRIEELTKRQEIKRGKQKVMEALNPEIAEESEDILKMKEPEEYEPQVSDEDACEFLKLIKQSEFKVVEQLNRMPARISLLSLILTSEPHRKALMKVLNQAHVCHNVSIDKWDGIVGAVLTNVKISFNEDEIPAEGTGHTKALHISLKCKGHMIARALIDNGSALNVMPKSTLNQLPIDESYIKPSFIVVRAFDGTKRKVIGEIELPIQIGPTVFNIVFQVMDINPSYSLLLGRPWIHSAGAVPSSLHQKVKFVVDGNLIEVFGKEDILVTKTPDAPYIEAAEEAIESAFQSLEIEDVTYVGRGSKLRKQIFVATSIMATKSMIKWVDKEMWTTLIRPPLKIRENKNRCGLGYSPNKGDIRRIHE</sequence>
<protein>
    <submittedName>
        <fullName evidence="1">Uncharacterized protein</fullName>
    </submittedName>
</protein>
<organism evidence="1 2">
    <name type="scientific">Linum trigynum</name>
    <dbReference type="NCBI Taxonomy" id="586398"/>
    <lineage>
        <taxon>Eukaryota</taxon>
        <taxon>Viridiplantae</taxon>
        <taxon>Streptophyta</taxon>
        <taxon>Embryophyta</taxon>
        <taxon>Tracheophyta</taxon>
        <taxon>Spermatophyta</taxon>
        <taxon>Magnoliopsida</taxon>
        <taxon>eudicotyledons</taxon>
        <taxon>Gunneridae</taxon>
        <taxon>Pentapetalae</taxon>
        <taxon>rosids</taxon>
        <taxon>fabids</taxon>
        <taxon>Malpighiales</taxon>
        <taxon>Linaceae</taxon>
        <taxon>Linum</taxon>
    </lineage>
</organism>